<dbReference type="EMBL" id="JAGIOO010000001">
    <property type="protein sequence ID" value="MBP2478252.1"/>
    <property type="molecule type" value="Genomic_DNA"/>
</dbReference>
<dbReference type="Gene3D" id="1.10.357.10">
    <property type="entry name" value="Tetracycline Repressor, domain 2"/>
    <property type="match status" value="1"/>
</dbReference>
<name>A0ABS5ANV9_9PSEU</name>
<evidence type="ECO:0000259" key="4">
    <source>
        <dbReference type="PROSITE" id="PS50977"/>
    </source>
</evidence>
<dbReference type="SUPFAM" id="SSF46689">
    <property type="entry name" value="Homeodomain-like"/>
    <property type="match status" value="1"/>
</dbReference>
<dbReference type="Pfam" id="PF17940">
    <property type="entry name" value="TetR_C_31"/>
    <property type="match status" value="1"/>
</dbReference>
<comment type="caution">
    <text evidence="5">The sequence shown here is derived from an EMBL/GenBank/DDBJ whole genome shotgun (WGS) entry which is preliminary data.</text>
</comment>
<dbReference type="InterPro" id="IPR001647">
    <property type="entry name" value="HTH_TetR"/>
</dbReference>
<feature type="compositionally biased region" description="Polar residues" evidence="3">
    <location>
        <begin position="206"/>
        <end position="219"/>
    </location>
</feature>
<feature type="DNA-binding region" description="H-T-H motif" evidence="2">
    <location>
        <begin position="29"/>
        <end position="48"/>
    </location>
</feature>
<accession>A0ABS5ANV9</accession>
<keyword evidence="6" id="KW-1185">Reference proteome</keyword>
<feature type="region of interest" description="Disordered" evidence="3">
    <location>
        <begin position="193"/>
        <end position="219"/>
    </location>
</feature>
<dbReference type="PANTHER" id="PTHR30055:SF231">
    <property type="entry name" value="TRANSCRIPTIONAL REGULATORY PROTEIN (PROBABLY DEOR-FAMILY)-RELATED"/>
    <property type="match status" value="1"/>
</dbReference>
<evidence type="ECO:0000256" key="3">
    <source>
        <dbReference type="SAM" id="MobiDB-lite"/>
    </source>
</evidence>
<sequence length="219" mass="24012">MPPQNEQRKRALADAAIEILARDGGHGLTHRAVDREAGVPTGTASNYFRTRDALWAGVSARIVERHWEILGTIEGFPERLADPEGASEAIATMLSGGEGWARTYNLALTELSLEAVRRPGLRPVLHELNEVVTSQMAANHRANSLPEDRETLDVIAIFLRGLQLSMLMPWVLGRPDYRPALLIERVYESVLGSAPRHPPVTERQDSQSAGVSTSRPSAP</sequence>
<protein>
    <submittedName>
        <fullName evidence="5">DNA-binding transcriptional regulator YbjK</fullName>
    </submittedName>
</protein>
<evidence type="ECO:0000256" key="2">
    <source>
        <dbReference type="PROSITE-ProRule" id="PRU00335"/>
    </source>
</evidence>
<feature type="domain" description="HTH tetR-type" evidence="4">
    <location>
        <begin position="6"/>
        <end position="66"/>
    </location>
</feature>
<gene>
    <name evidence="5" type="ORF">JOF53_007124</name>
</gene>
<reference evidence="5 6" key="1">
    <citation type="submission" date="2021-03" db="EMBL/GenBank/DDBJ databases">
        <title>Sequencing the genomes of 1000 actinobacteria strains.</title>
        <authorList>
            <person name="Klenk H.-P."/>
        </authorList>
    </citation>
    <scope>NUCLEOTIDE SEQUENCE [LARGE SCALE GENOMIC DNA]</scope>
    <source>
        <strain evidence="5 6">DSM 44580</strain>
    </source>
</reference>
<evidence type="ECO:0000256" key="1">
    <source>
        <dbReference type="ARBA" id="ARBA00023125"/>
    </source>
</evidence>
<proteinExistence type="predicted"/>
<dbReference type="RefSeq" id="WP_158103512.1">
    <property type="nucleotide sequence ID" value="NZ_JAGIOO010000001.1"/>
</dbReference>
<dbReference type="PANTHER" id="PTHR30055">
    <property type="entry name" value="HTH-TYPE TRANSCRIPTIONAL REGULATOR RUTR"/>
    <property type="match status" value="1"/>
</dbReference>
<dbReference type="InterPro" id="IPR009057">
    <property type="entry name" value="Homeodomain-like_sf"/>
</dbReference>
<dbReference type="InterPro" id="IPR041583">
    <property type="entry name" value="TetR_C_31"/>
</dbReference>
<keyword evidence="1 2" id="KW-0238">DNA-binding</keyword>
<evidence type="ECO:0000313" key="6">
    <source>
        <dbReference type="Proteomes" id="UP001519363"/>
    </source>
</evidence>
<evidence type="ECO:0000313" key="5">
    <source>
        <dbReference type="EMBL" id="MBP2478252.1"/>
    </source>
</evidence>
<dbReference type="InterPro" id="IPR050109">
    <property type="entry name" value="HTH-type_TetR-like_transc_reg"/>
</dbReference>
<dbReference type="PROSITE" id="PS50977">
    <property type="entry name" value="HTH_TETR_2"/>
    <property type="match status" value="1"/>
</dbReference>
<dbReference type="Proteomes" id="UP001519363">
    <property type="component" value="Unassembled WGS sequence"/>
</dbReference>
<organism evidence="5 6">
    <name type="scientific">Crossiella equi</name>
    <dbReference type="NCBI Taxonomy" id="130796"/>
    <lineage>
        <taxon>Bacteria</taxon>
        <taxon>Bacillati</taxon>
        <taxon>Actinomycetota</taxon>
        <taxon>Actinomycetes</taxon>
        <taxon>Pseudonocardiales</taxon>
        <taxon>Pseudonocardiaceae</taxon>
        <taxon>Crossiella</taxon>
    </lineage>
</organism>
<dbReference type="GO" id="GO:0003677">
    <property type="term" value="F:DNA binding"/>
    <property type="evidence" value="ECO:0007669"/>
    <property type="project" value="UniProtKB-KW"/>
</dbReference>